<dbReference type="RefSeq" id="WP_217776066.1">
    <property type="nucleotide sequence ID" value="NZ_JAHRWL010000001.1"/>
</dbReference>
<evidence type="ECO:0000259" key="4">
    <source>
        <dbReference type="PROSITE" id="PS50893"/>
    </source>
</evidence>
<comment type="caution">
    <text evidence="5">The sequence shown here is derived from an EMBL/GenBank/DDBJ whole genome shotgun (WGS) entry which is preliminary data.</text>
</comment>
<dbReference type="InterPro" id="IPR015854">
    <property type="entry name" value="ABC_transpr_LolD-like"/>
</dbReference>
<protein>
    <submittedName>
        <fullName evidence="5">ABC transporter ATP-binding protein</fullName>
    </submittedName>
</protein>
<keyword evidence="6" id="KW-1185">Reference proteome</keyword>
<dbReference type="GO" id="GO:0005524">
    <property type="term" value="F:ATP binding"/>
    <property type="evidence" value="ECO:0007669"/>
    <property type="project" value="UniProtKB-KW"/>
</dbReference>
<feature type="domain" description="ABC transporter" evidence="4">
    <location>
        <begin position="28"/>
        <end position="248"/>
    </location>
</feature>
<dbReference type="InterPro" id="IPR003439">
    <property type="entry name" value="ABC_transporter-like_ATP-bd"/>
</dbReference>
<evidence type="ECO:0000313" key="5">
    <source>
        <dbReference type="EMBL" id="MBV2358182.1"/>
    </source>
</evidence>
<keyword evidence="2" id="KW-0547">Nucleotide-binding</keyword>
<dbReference type="EMBL" id="JAHRWL010000001">
    <property type="protein sequence ID" value="MBV2358182.1"/>
    <property type="molecule type" value="Genomic_DNA"/>
</dbReference>
<gene>
    <name evidence="5" type="ORF">KUH32_00200</name>
</gene>
<dbReference type="PANTHER" id="PTHR24220">
    <property type="entry name" value="IMPORT ATP-BINDING PROTEIN"/>
    <property type="match status" value="1"/>
</dbReference>
<dbReference type="Pfam" id="PF00005">
    <property type="entry name" value="ABC_tran"/>
    <property type="match status" value="1"/>
</dbReference>
<keyword evidence="1" id="KW-0813">Transport</keyword>
<dbReference type="InterPro" id="IPR017911">
    <property type="entry name" value="MacB-like_ATP-bd"/>
</dbReference>
<organism evidence="5 6">
    <name type="scientific">Thalassococcus arenae</name>
    <dbReference type="NCBI Taxonomy" id="2851652"/>
    <lineage>
        <taxon>Bacteria</taxon>
        <taxon>Pseudomonadati</taxon>
        <taxon>Pseudomonadota</taxon>
        <taxon>Alphaproteobacteria</taxon>
        <taxon>Rhodobacterales</taxon>
        <taxon>Roseobacteraceae</taxon>
        <taxon>Thalassococcus</taxon>
    </lineage>
</organism>
<dbReference type="InterPro" id="IPR017871">
    <property type="entry name" value="ABC_transporter-like_CS"/>
</dbReference>
<dbReference type="Proteomes" id="UP001166293">
    <property type="component" value="Unassembled WGS sequence"/>
</dbReference>
<dbReference type="InterPro" id="IPR003593">
    <property type="entry name" value="AAA+_ATPase"/>
</dbReference>
<evidence type="ECO:0000256" key="2">
    <source>
        <dbReference type="ARBA" id="ARBA00022741"/>
    </source>
</evidence>
<evidence type="ECO:0000256" key="1">
    <source>
        <dbReference type="ARBA" id="ARBA00022448"/>
    </source>
</evidence>
<dbReference type="PROSITE" id="PS50893">
    <property type="entry name" value="ABC_TRANSPORTER_2"/>
    <property type="match status" value="1"/>
</dbReference>
<dbReference type="PANTHER" id="PTHR24220:SF86">
    <property type="entry name" value="ABC TRANSPORTER ABCH.1"/>
    <property type="match status" value="1"/>
</dbReference>
<keyword evidence="3 5" id="KW-0067">ATP-binding</keyword>
<evidence type="ECO:0000313" key="6">
    <source>
        <dbReference type="Proteomes" id="UP001166293"/>
    </source>
</evidence>
<evidence type="ECO:0000256" key="3">
    <source>
        <dbReference type="ARBA" id="ARBA00022840"/>
    </source>
</evidence>
<name>A0ABS6N2D8_9RHOB</name>
<sequence length="248" mass="26745">MNTVSDPKSFQYDQTQALAGSAAAEPAVRFRKLSKTYRMDRVDVPALRGVSGRIDRAGTTFITGPSGSGKSTLLNLLGLLDRPTGGELTVLGEDVTGLSDRAAADFRARHIGFVFQSFNLIPVLSLRENVEFPLLNRKMSGAARKARAMDYLDAVGLADLVNRRPGEISGGQRQRVAIARALVSEPSLVIADEPTANLDSRTSREIVALMDRVRTELNTSVVICTHDTDLITPASAVIHIIDGQTAEE</sequence>
<dbReference type="CDD" id="cd03255">
    <property type="entry name" value="ABC_MJ0796_LolCDE_FtsE"/>
    <property type="match status" value="1"/>
</dbReference>
<accession>A0ABS6N2D8</accession>
<proteinExistence type="predicted"/>
<dbReference type="PROSITE" id="PS00211">
    <property type="entry name" value="ABC_TRANSPORTER_1"/>
    <property type="match status" value="1"/>
</dbReference>
<reference evidence="5" key="1">
    <citation type="submission" date="2021-06" db="EMBL/GenBank/DDBJ databases">
        <title>Thalassococcus sp. CAU 1522 isolated from sea sand, Republic of Korea.</title>
        <authorList>
            <person name="Kim W."/>
        </authorList>
    </citation>
    <scope>NUCLEOTIDE SEQUENCE</scope>
    <source>
        <strain evidence="5">CAU 1522</strain>
    </source>
</reference>
<dbReference type="SMART" id="SM00382">
    <property type="entry name" value="AAA"/>
    <property type="match status" value="1"/>
</dbReference>